<feature type="transmembrane region" description="Helical" evidence="6">
    <location>
        <begin position="614"/>
        <end position="633"/>
    </location>
</feature>
<evidence type="ECO:0000256" key="7">
    <source>
        <dbReference type="SAM" id="MobiDB-lite"/>
    </source>
</evidence>
<dbReference type="InterPro" id="IPR049452">
    <property type="entry name" value="Anoctamin_TM"/>
</dbReference>
<evidence type="ECO:0000256" key="1">
    <source>
        <dbReference type="ARBA" id="ARBA00004141"/>
    </source>
</evidence>
<sequence length="807" mass="92792">MSDSKRFVYKTLFRRGSGSAGSLMRRSPRLARNIKCRKNFEAIIESVRKEPTMTGSDSQDDDNENQKLLAKSGPDKLSRGNPDGAFPPSYMVLRLSPTIQPAAVSWLAQKITGKKQDGGSELLLRCEPFSGKKRESLVLHVSASKLKFLEVAEYIEFKKKDSRGILREFTVHDLDNFLFGDVHLGNLLTTAEKQMIILHELENIRAQFDDNCVPGYPTLSLFPGQSILQVYLQEGLITSFFPLHDEAELTHLGAKWYWAFFQAQPFEDIRKYFGESIALYFSFLGFYTTSLFAPAILGIFHMFLPESAASPSMAFFCIFNLIWVTIFLEVWKRKCNELAYVWGTLRITKWEEPRANYRGVMSVDPVTGRYQAKYPWWKTMMKVYCVSLPIVLVCLLGAFWIMLYSFWAEETIIESKQRYGYKLAGFFVMLPSIVYAGLVWLMNFYYRRLANYLTEWENHRTQSQFERNRVTKLVLFEFVNNFMSLFYIAFYIQDFEMLKQQVTVMLIIMQAINHFQEALLPLVIKKSYTKLRDFLVVRYPWTIRIFGEGPTAGQKRPTENNNYSQSDDSIWSPKALGLTCLDATDPRIETSATEGEMDPYEGTFDDYLEMFIQFGYVFLFSAVYPLAAFWAIVNNVLEIRADAFKLCKVFQRPTPKRVKDIGAWQVAFEVMGGIAVMTNCALLSLSPNLRAWGPNMRPAEWLLLFVVIEHFLLALKLALRTLIPDVPNWVKIALARLEYQSRQALKHEQAFKARRQLTRRFKTIHVARNKKSTTSKLGSGLTTNSTLIKRKVASTAPEATPTISGST</sequence>
<evidence type="ECO:0000256" key="3">
    <source>
        <dbReference type="ARBA" id="ARBA00022692"/>
    </source>
</evidence>
<feature type="transmembrane region" description="Helical" evidence="6">
    <location>
        <begin position="473"/>
        <end position="492"/>
    </location>
</feature>
<comment type="caution">
    <text evidence="9">The sequence shown here is derived from an EMBL/GenBank/DDBJ whole genome shotgun (WGS) entry which is preliminary data.</text>
</comment>
<feature type="transmembrane region" description="Helical" evidence="6">
    <location>
        <begin position="277"/>
        <end position="300"/>
    </location>
</feature>
<evidence type="ECO:0000256" key="2">
    <source>
        <dbReference type="ARBA" id="ARBA00009671"/>
    </source>
</evidence>
<feature type="transmembrane region" description="Helical" evidence="6">
    <location>
        <begin position="312"/>
        <end position="331"/>
    </location>
</feature>
<feature type="transmembrane region" description="Helical" evidence="6">
    <location>
        <begin position="383"/>
        <end position="407"/>
    </location>
</feature>
<dbReference type="PANTHER" id="PTHR12308:SF74">
    <property type="entry name" value="ANOCTAMIN"/>
    <property type="match status" value="1"/>
</dbReference>
<comment type="similarity">
    <text evidence="2 6">Belongs to the anoctamin family.</text>
</comment>
<feature type="domain" description="Anoctamin transmembrane" evidence="8">
    <location>
        <begin position="269"/>
        <end position="736"/>
    </location>
</feature>
<gene>
    <name evidence="9" type="ORF">AFUS01_LOCUS27277</name>
</gene>
<name>A0A8J2KNC1_9HEXA</name>
<evidence type="ECO:0000313" key="9">
    <source>
        <dbReference type="EMBL" id="CAG7816666.1"/>
    </source>
</evidence>
<dbReference type="Proteomes" id="UP000708208">
    <property type="component" value="Unassembled WGS sequence"/>
</dbReference>
<dbReference type="OrthoDB" id="296386at2759"/>
<dbReference type="GO" id="GO:0005886">
    <property type="term" value="C:plasma membrane"/>
    <property type="evidence" value="ECO:0007669"/>
    <property type="project" value="TreeGrafter"/>
</dbReference>
<dbReference type="EMBL" id="CAJVCH010375524">
    <property type="protein sequence ID" value="CAG7816666.1"/>
    <property type="molecule type" value="Genomic_DNA"/>
</dbReference>
<accession>A0A8J2KNC1</accession>
<dbReference type="AlphaFoldDB" id="A0A8J2KNC1"/>
<organism evidence="9 10">
    <name type="scientific">Allacma fusca</name>
    <dbReference type="NCBI Taxonomy" id="39272"/>
    <lineage>
        <taxon>Eukaryota</taxon>
        <taxon>Metazoa</taxon>
        <taxon>Ecdysozoa</taxon>
        <taxon>Arthropoda</taxon>
        <taxon>Hexapoda</taxon>
        <taxon>Collembola</taxon>
        <taxon>Symphypleona</taxon>
        <taxon>Sminthuridae</taxon>
        <taxon>Allacma</taxon>
    </lineage>
</organism>
<evidence type="ECO:0000256" key="4">
    <source>
        <dbReference type="ARBA" id="ARBA00022989"/>
    </source>
</evidence>
<dbReference type="PANTHER" id="PTHR12308">
    <property type="entry name" value="ANOCTAMIN"/>
    <property type="match status" value="1"/>
</dbReference>
<reference evidence="9" key="1">
    <citation type="submission" date="2021-06" db="EMBL/GenBank/DDBJ databases">
        <authorList>
            <person name="Hodson N. C."/>
            <person name="Mongue J. A."/>
            <person name="Jaron S. K."/>
        </authorList>
    </citation>
    <scope>NUCLEOTIDE SEQUENCE</scope>
</reference>
<feature type="region of interest" description="Disordered" evidence="7">
    <location>
        <begin position="47"/>
        <end position="83"/>
    </location>
</feature>
<protein>
    <recommendedName>
        <fullName evidence="6">Anoctamin</fullName>
    </recommendedName>
</protein>
<dbReference type="Pfam" id="PF04547">
    <property type="entry name" value="Anoctamin"/>
    <property type="match status" value="1"/>
</dbReference>
<evidence type="ECO:0000313" key="10">
    <source>
        <dbReference type="Proteomes" id="UP000708208"/>
    </source>
</evidence>
<dbReference type="GO" id="GO:0005254">
    <property type="term" value="F:chloride channel activity"/>
    <property type="evidence" value="ECO:0007669"/>
    <property type="project" value="TreeGrafter"/>
</dbReference>
<feature type="transmembrane region" description="Helical" evidence="6">
    <location>
        <begin position="419"/>
        <end position="441"/>
    </location>
</feature>
<comment type="subcellular location">
    <subcellularLocation>
        <location evidence="1 6">Membrane</location>
        <topology evidence="1 6">Multi-pass membrane protein</topology>
    </subcellularLocation>
</comment>
<keyword evidence="5 6" id="KW-0472">Membrane</keyword>
<dbReference type="InterPro" id="IPR007632">
    <property type="entry name" value="Anoctamin"/>
</dbReference>
<evidence type="ECO:0000256" key="5">
    <source>
        <dbReference type="ARBA" id="ARBA00023136"/>
    </source>
</evidence>
<evidence type="ECO:0000259" key="8">
    <source>
        <dbReference type="Pfam" id="PF04547"/>
    </source>
</evidence>
<keyword evidence="3 6" id="KW-0812">Transmembrane</keyword>
<keyword evidence="4 6" id="KW-1133">Transmembrane helix</keyword>
<evidence type="ECO:0000256" key="6">
    <source>
        <dbReference type="RuleBase" id="RU280814"/>
    </source>
</evidence>
<feature type="transmembrane region" description="Helical" evidence="6">
    <location>
        <begin position="701"/>
        <end position="719"/>
    </location>
</feature>
<feature type="transmembrane region" description="Helical" evidence="6">
    <location>
        <begin position="666"/>
        <end position="689"/>
    </location>
</feature>
<proteinExistence type="inferred from homology"/>
<keyword evidence="10" id="KW-1185">Reference proteome</keyword>